<protein>
    <submittedName>
        <fullName evidence="1">Pilus assembly protein PilM</fullName>
    </submittedName>
</protein>
<organism evidence="1 2">
    <name type="scientific">Vibrio pectenicida</name>
    <dbReference type="NCBI Taxonomy" id="62763"/>
    <lineage>
        <taxon>Bacteria</taxon>
        <taxon>Pseudomonadati</taxon>
        <taxon>Pseudomonadota</taxon>
        <taxon>Gammaproteobacteria</taxon>
        <taxon>Vibrionales</taxon>
        <taxon>Vibrionaceae</taxon>
        <taxon>Vibrio</taxon>
    </lineage>
</organism>
<dbReference type="OrthoDB" id="9773403at2"/>
<comment type="caution">
    <text evidence="1">The sequence shown here is derived from an EMBL/GenBank/DDBJ whole genome shotgun (WGS) entry which is preliminary data.</text>
</comment>
<dbReference type="Gene3D" id="3.30.420.40">
    <property type="match status" value="2"/>
</dbReference>
<dbReference type="EMBL" id="RSFA01000001">
    <property type="protein sequence ID" value="RSD33085.1"/>
    <property type="molecule type" value="Genomic_DNA"/>
</dbReference>
<dbReference type="PANTHER" id="PTHR32432:SF3">
    <property type="entry name" value="ETHANOLAMINE UTILIZATION PROTEIN EUTJ"/>
    <property type="match status" value="1"/>
</dbReference>
<dbReference type="Gene3D" id="3.30.1490.300">
    <property type="match status" value="1"/>
</dbReference>
<dbReference type="Pfam" id="PF11104">
    <property type="entry name" value="PilM_2"/>
    <property type="match status" value="1"/>
</dbReference>
<dbReference type="InterPro" id="IPR043129">
    <property type="entry name" value="ATPase_NBD"/>
</dbReference>
<evidence type="ECO:0000313" key="1">
    <source>
        <dbReference type="EMBL" id="RSD33085.1"/>
    </source>
</evidence>
<dbReference type="AlphaFoldDB" id="A0A3R9FSB3"/>
<proteinExistence type="predicted"/>
<dbReference type="Proteomes" id="UP000269041">
    <property type="component" value="Unassembled WGS sequence"/>
</dbReference>
<name>A0A3R9FSB3_9VIBR</name>
<dbReference type="InterPro" id="IPR005883">
    <property type="entry name" value="PilM"/>
</dbReference>
<dbReference type="InterPro" id="IPR050696">
    <property type="entry name" value="FtsA/MreB"/>
</dbReference>
<accession>A0A3R9FSB3</accession>
<evidence type="ECO:0000313" key="2">
    <source>
        <dbReference type="Proteomes" id="UP000269041"/>
    </source>
</evidence>
<dbReference type="PANTHER" id="PTHR32432">
    <property type="entry name" value="CELL DIVISION PROTEIN FTSA-RELATED"/>
    <property type="match status" value="1"/>
</dbReference>
<reference evidence="1 2" key="1">
    <citation type="submission" date="2018-12" db="EMBL/GenBank/DDBJ databases">
        <title>Genomic taxonomy of the Vibrionaceae family.</title>
        <authorList>
            <person name="Gomez-Gil B."/>
            <person name="Enciso-Ibarra K."/>
        </authorList>
    </citation>
    <scope>NUCLEOTIDE SEQUENCE [LARGE SCALE GENOMIC DNA]</scope>
    <source>
        <strain evidence="1 2">CAIM 594</strain>
    </source>
</reference>
<dbReference type="SUPFAM" id="SSF53067">
    <property type="entry name" value="Actin-like ATPase domain"/>
    <property type="match status" value="1"/>
</dbReference>
<gene>
    <name evidence="1" type="ORF">EJA03_00665</name>
</gene>
<sequence>MRPLNKLIKLVGYVNLTELSSMGQSFITGVDISPQHIRAVVLKPGKNTCKLVCYHQVAIDDDILTDNGRLNYQEIVKKLKELRKALPLFSSKVCLCVPDNTIITKQLQLGSGLSEEESQFAIEQAFSQHSLIEVNDLYFDFVFLPNHNENNKHIYQVYAARKHDIDALMAACSQARLTPFLINPYSHNLSQLWRRAVDYYQQNNWLLIELNGSHLSMYFESKTQGSIFHDLEVGDEKSTLLNGLRNLYRHIQLLNIKPGGVWLTGEHRLNPERICESIPEAKFDCVFLHLHELVSFSFNNQGQPSGEFSRALGLGLSGTKWLEQAYGT</sequence>
<keyword evidence="2" id="KW-1185">Reference proteome</keyword>